<gene>
    <name evidence="2" type="ORF">HPLM_LOCUS2736</name>
</gene>
<dbReference type="Proteomes" id="UP000268014">
    <property type="component" value="Unassembled WGS sequence"/>
</dbReference>
<accession>A0A0N4VZL9</accession>
<keyword evidence="3" id="KW-1185">Reference proteome</keyword>
<dbReference type="PROSITE" id="PS50994">
    <property type="entry name" value="INTEGRASE"/>
    <property type="match status" value="1"/>
</dbReference>
<dbReference type="STRING" id="6290.A0A0N4VZL9"/>
<dbReference type="OMA" id="ECEAIFN"/>
<evidence type="ECO:0000259" key="1">
    <source>
        <dbReference type="PROSITE" id="PS50994"/>
    </source>
</evidence>
<dbReference type="InterPro" id="IPR036397">
    <property type="entry name" value="RNaseH_sf"/>
</dbReference>
<reference evidence="4" key="1">
    <citation type="submission" date="2017-02" db="UniProtKB">
        <authorList>
            <consortium name="WormBaseParasite"/>
        </authorList>
    </citation>
    <scope>IDENTIFICATION</scope>
</reference>
<dbReference type="OrthoDB" id="5852536at2759"/>
<name>A0A0N4VZL9_HAEPC</name>
<evidence type="ECO:0000313" key="2">
    <source>
        <dbReference type="EMBL" id="VDO16545.1"/>
    </source>
</evidence>
<dbReference type="EMBL" id="UZAF01006468">
    <property type="protein sequence ID" value="VDO16545.1"/>
    <property type="molecule type" value="Genomic_DNA"/>
</dbReference>
<dbReference type="AlphaFoldDB" id="A0A0N4VZL9"/>
<dbReference type="InterPro" id="IPR001584">
    <property type="entry name" value="Integrase_cat-core"/>
</dbReference>
<reference evidence="2 3" key="2">
    <citation type="submission" date="2018-11" db="EMBL/GenBank/DDBJ databases">
        <authorList>
            <consortium name="Pathogen Informatics"/>
        </authorList>
    </citation>
    <scope>NUCLEOTIDE SEQUENCE [LARGE SCALE GENOMIC DNA]</scope>
    <source>
        <strain evidence="2 3">MHpl1</strain>
    </source>
</reference>
<evidence type="ECO:0000313" key="4">
    <source>
        <dbReference type="WBParaSite" id="HPLM_0000274101-mRNA-1"/>
    </source>
</evidence>
<dbReference type="InterPro" id="IPR012337">
    <property type="entry name" value="RNaseH-like_sf"/>
</dbReference>
<protein>
    <submittedName>
        <fullName evidence="4">Integrase catalytic domain-containing protein</fullName>
    </submittedName>
</protein>
<dbReference type="Gene3D" id="3.30.420.10">
    <property type="entry name" value="Ribonuclease H-like superfamily/Ribonuclease H"/>
    <property type="match status" value="1"/>
</dbReference>
<dbReference type="PANTHER" id="PTHR47331">
    <property type="entry name" value="PHD-TYPE DOMAIN-CONTAINING PROTEIN"/>
    <property type="match status" value="1"/>
</dbReference>
<feature type="domain" description="Integrase catalytic" evidence="1">
    <location>
        <begin position="1"/>
        <end position="115"/>
    </location>
</feature>
<dbReference type="SUPFAM" id="SSF53098">
    <property type="entry name" value="Ribonuclease H-like"/>
    <property type="match status" value="1"/>
</dbReference>
<dbReference type="GO" id="GO:0003676">
    <property type="term" value="F:nucleic acid binding"/>
    <property type="evidence" value="ECO:0007669"/>
    <property type="project" value="InterPro"/>
</dbReference>
<evidence type="ECO:0000313" key="3">
    <source>
        <dbReference type="Proteomes" id="UP000268014"/>
    </source>
</evidence>
<dbReference type="WBParaSite" id="HPLM_0000274101-mRNA-1">
    <property type="protein sequence ID" value="HPLM_0000274101-mRNA-1"/>
    <property type="gene ID" value="HPLM_0000274101"/>
</dbReference>
<sequence>MSDNAPAFTAVSEVMSSTTPTQCQDVIDYCSAHNIRFKFIAALAPWQGGVYERMIGIFKTSFKAAIQNQILDYDEFVTLMKECEAIVNSRPITYVYSDIDSGYPLRPIDFLRPLSIVGSPRLVEENDDDDEWKPDKTPKDFLHKQWNTTLTLLN</sequence>
<proteinExistence type="predicted"/>
<organism evidence="4">
    <name type="scientific">Haemonchus placei</name>
    <name type="common">Barber's pole worm</name>
    <dbReference type="NCBI Taxonomy" id="6290"/>
    <lineage>
        <taxon>Eukaryota</taxon>
        <taxon>Metazoa</taxon>
        <taxon>Ecdysozoa</taxon>
        <taxon>Nematoda</taxon>
        <taxon>Chromadorea</taxon>
        <taxon>Rhabditida</taxon>
        <taxon>Rhabditina</taxon>
        <taxon>Rhabditomorpha</taxon>
        <taxon>Strongyloidea</taxon>
        <taxon>Trichostrongylidae</taxon>
        <taxon>Haemonchus</taxon>
    </lineage>
</organism>
<dbReference type="GO" id="GO:0015074">
    <property type="term" value="P:DNA integration"/>
    <property type="evidence" value="ECO:0007669"/>
    <property type="project" value="InterPro"/>
</dbReference>